<dbReference type="Proteomes" id="UP000649617">
    <property type="component" value="Unassembled WGS sequence"/>
</dbReference>
<keyword evidence="6" id="KW-1185">Reference proteome</keyword>
<evidence type="ECO:0000313" key="5">
    <source>
        <dbReference type="EMBL" id="CAE7386151.1"/>
    </source>
</evidence>
<dbReference type="PRINTS" id="PR00069">
    <property type="entry name" value="ALDKETRDTASE"/>
</dbReference>
<dbReference type="PIRSF" id="PIRSF000097">
    <property type="entry name" value="AKR"/>
    <property type="match status" value="1"/>
</dbReference>
<dbReference type="PANTHER" id="PTHR43827:SF13">
    <property type="entry name" value="ALDO_KETO REDUCTASE FAMILY PROTEIN"/>
    <property type="match status" value="1"/>
</dbReference>
<feature type="active site" description="Proton donor" evidence="1">
    <location>
        <position position="30"/>
    </location>
</feature>
<gene>
    <name evidence="5" type="ORF">SPIL2461_LOCUS9454</name>
</gene>
<dbReference type="SUPFAM" id="SSF51430">
    <property type="entry name" value="NAD(P)-linked oxidoreductase"/>
    <property type="match status" value="1"/>
</dbReference>
<evidence type="ECO:0000256" key="3">
    <source>
        <dbReference type="PIRSR" id="PIRSR000097-3"/>
    </source>
</evidence>
<reference evidence="5" key="1">
    <citation type="submission" date="2021-02" db="EMBL/GenBank/DDBJ databases">
        <authorList>
            <person name="Dougan E. K."/>
            <person name="Rhodes N."/>
            <person name="Thang M."/>
            <person name="Chan C."/>
        </authorList>
    </citation>
    <scope>NUCLEOTIDE SEQUENCE</scope>
</reference>
<evidence type="ECO:0000313" key="6">
    <source>
        <dbReference type="Proteomes" id="UP000649617"/>
    </source>
</evidence>
<dbReference type="InterPro" id="IPR018170">
    <property type="entry name" value="Aldo/ket_reductase_CS"/>
</dbReference>
<comment type="caution">
    <text evidence="5">The sequence shown here is derived from an EMBL/GenBank/DDBJ whole genome shotgun (WGS) entry which is preliminary data.</text>
</comment>
<dbReference type="AlphaFoldDB" id="A0A812QBV7"/>
<name>A0A812QBV7_SYMPI</name>
<dbReference type="InterPro" id="IPR020471">
    <property type="entry name" value="AKR"/>
</dbReference>
<accession>A0A812QBV7</accession>
<dbReference type="PROSITE" id="PS00798">
    <property type="entry name" value="ALDOKETO_REDUCTASE_1"/>
    <property type="match status" value="1"/>
</dbReference>
<dbReference type="OrthoDB" id="423542at2759"/>
<feature type="site" description="Lowers pKa of active site Tyr" evidence="3">
    <location>
        <position position="55"/>
    </location>
</feature>
<feature type="binding site" evidence="2">
    <location>
        <position position="126"/>
    </location>
    <ligand>
        <name>substrate</name>
    </ligand>
</feature>
<dbReference type="InterPro" id="IPR023210">
    <property type="entry name" value="NADP_OxRdtase_dom"/>
</dbReference>
<dbReference type="Gene3D" id="3.20.20.100">
    <property type="entry name" value="NADP-dependent oxidoreductase domain"/>
    <property type="match status" value="1"/>
</dbReference>
<evidence type="ECO:0000256" key="2">
    <source>
        <dbReference type="PIRSR" id="PIRSR000097-2"/>
    </source>
</evidence>
<dbReference type="GO" id="GO:0016491">
    <property type="term" value="F:oxidoreductase activity"/>
    <property type="evidence" value="ECO:0007669"/>
    <property type="project" value="InterPro"/>
</dbReference>
<dbReference type="CDD" id="cd19071">
    <property type="entry name" value="AKR_AKR1-5-like"/>
    <property type="match status" value="1"/>
</dbReference>
<proteinExistence type="predicted"/>
<sequence length="322" mass="36415">MNLDYSSYRDIPNLVVLHAGYRLVDTAALYRNEKSVGEAIRDSGIPREDVWVTTKLWDSLRLSMFGQCGYEQTLKACGQSVQQLGDLAAWTLGFLGTGYIDLYLQLGRRFREVKGGHVDFCNFRIHSPNTGKLVETWDAMIELQRRGLVKSIGVSRLHRIPMVGVPTVSPMLRDAEHWRNFGVPHLEALRDSGRQMPVVNQIVTGLQRFRFCAAHGIKITAYGSIFSGQQEQLARKEVASVLAAHPSKTAAQVLLRWGLQMDFQVIPKSVRQERLQENMNLMDFELTPSEMEVLSAMRGALHEYWNPLKSKVDLGRTDRGQA</sequence>
<protein>
    <recommendedName>
        <fullName evidence="4">NADP-dependent oxidoreductase domain-containing protein</fullName>
    </recommendedName>
</protein>
<evidence type="ECO:0000256" key="1">
    <source>
        <dbReference type="PIRSR" id="PIRSR000097-1"/>
    </source>
</evidence>
<dbReference type="EMBL" id="CAJNIZ010016446">
    <property type="protein sequence ID" value="CAE7386151.1"/>
    <property type="molecule type" value="Genomic_DNA"/>
</dbReference>
<dbReference type="Pfam" id="PF00248">
    <property type="entry name" value="Aldo_ket_red"/>
    <property type="match status" value="1"/>
</dbReference>
<feature type="domain" description="NADP-dependent oxidoreductase" evidence="4">
    <location>
        <begin position="16"/>
        <end position="294"/>
    </location>
</feature>
<dbReference type="PANTHER" id="PTHR43827">
    <property type="entry name" value="2,5-DIKETO-D-GLUCONIC ACID REDUCTASE"/>
    <property type="match status" value="1"/>
</dbReference>
<evidence type="ECO:0000259" key="4">
    <source>
        <dbReference type="Pfam" id="PF00248"/>
    </source>
</evidence>
<dbReference type="InterPro" id="IPR036812">
    <property type="entry name" value="NAD(P)_OxRdtase_dom_sf"/>
</dbReference>
<organism evidence="5 6">
    <name type="scientific">Symbiodinium pilosum</name>
    <name type="common">Dinoflagellate</name>
    <dbReference type="NCBI Taxonomy" id="2952"/>
    <lineage>
        <taxon>Eukaryota</taxon>
        <taxon>Sar</taxon>
        <taxon>Alveolata</taxon>
        <taxon>Dinophyceae</taxon>
        <taxon>Suessiales</taxon>
        <taxon>Symbiodiniaceae</taxon>
        <taxon>Symbiodinium</taxon>
    </lineage>
</organism>